<feature type="region of interest" description="Disordered" evidence="1">
    <location>
        <begin position="173"/>
        <end position="322"/>
    </location>
</feature>
<name>A0A0J0XB12_9TREE</name>
<keyword evidence="3" id="KW-1185">Reference proteome</keyword>
<dbReference type="AlphaFoldDB" id="A0A0J0XB12"/>
<feature type="compositionally biased region" description="Low complexity" evidence="1">
    <location>
        <begin position="229"/>
        <end position="242"/>
    </location>
</feature>
<feature type="compositionally biased region" description="Gly residues" evidence="1">
    <location>
        <begin position="22"/>
        <end position="33"/>
    </location>
</feature>
<evidence type="ECO:0000256" key="1">
    <source>
        <dbReference type="SAM" id="MobiDB-lite"/>
    </source>
</evidence>
<dbReference type="EMBL" id="KQ087330">
    <property type="protein sequence ID" value="KLT38297.1"/>
    <property type="molecule type" value="Genomic_DNA"/>
</dbReference>
<dbReference type="GeneID" id="28986276"/>
<sequence length="533" mass="58084">MPRAPSTPRTPRAGGRRRVTGATGGDGNDGGGRPLRRPLGQEPPREDLRAGAPYAGTAPSITPQEARRLVDEYPYPRHQNQVGYQHPPYPAEYQNEAIRLTGRLVEPSCDRCAERGTDCIFGAVSFRCACCLEAEVGCHFHGRSFRDMPVERRSAVDLSPDEVGMLARYRAERANRERDERRARRASRREALQRDIAAATPEDARELARQLVEGSVDTPSESGDGVGPGASADSGPSGGVAADNRHGPSAPQTPVTPTPRRRQVSSVRRAVPYPPSGQRLPTRTRVTIAGSPPTPTAVTASSSVEPIEAPSREVRARAAEQRAALGRGAAPVLATGGSVAGPSGTQEVMDVDSPEAARGSPTQPEVVPALTAGDLTPAPVEEARPMYEGPANPYQLVRGRWVLVGSEEQGARYLSAQVEQVRLESLSWAAIRMREDPFRDLNLTAPDADGMVAILDHVLMQRARWVSHVVRARGEVILEPLDPARWAVLQTRMQAWARWEVMERLLVGYVPPMMVWHEAEDRLLAIRPPRRNE</sequence>
<organism evidence="2 3">
    <name type="scientific">Cutaneotrichosporon oleaginosum</name>
    <dbReference type="NCBI Taxonomy" id="879819"/>
    <lineage>
        <taxon>Eukaryota</taxon>
        <taxon>Fungi</taxon>
        <taxon>Dikarya</taxon>
        <taxon>Basidiomycota</taxon>
        <taxon>Agaricomycotina</taxon>
        <taxon>Tremellomycetes</taxon>
        <taxon>Trichosporonales</taxon>
        <taxon>Trichosporonaceae</taxon>
        <taxon>Cutaneotrichosporon</taxon>
    </lineage>
</organism>
<accession>A0A0J0XB12</accession>
<dbReference type="RefSeq" id="XP_018274788.1">
    <property type="nucleotide sequence ID" value="XM_018425673.1"/>
</dbReference>
<feature type="compositionally biased region" description="Basic and acidic residues" evidence="1">
    <location>
        <begin position="310"/>
        <end position="320"/>
    </location>
</feature>
<reference evidence="2 3" key="1">
    <citation type="submission" date="2015-03" db="EMBL/GenBank/DDBJ databases">
        <title>Genomics and transcriptomics of the oil-accumulating basidiomycete yeast T. oleaginosus allow insights into substrate utilization and the diverse evolutionary trajectories of mating systems in fungi.</title>
        <authorList>
            <consortium name="DOE Joint Genome Institute"/>
            <person name="Kourist R."/>
            <person name="Kracht O."/>
            <person name="Bracharz F."/>
            <person name="Lipzen A."/>
            <person name="Nolan M."/>
            <person name="Ohm R."/>
            <person name="Grigoriev I."/>
            <person name="Sun S."/>
            <person name="Heitman J."/>
            <person name="Bruck T."/>
            <person name="Nowrousian M."/>
        </authorList>
    </citation>
    <scope>NUCLEOTIDE SEQUENCE [LARGE SCALE GENOMIC DNA]</scope>
    <source>
        <strain evidence="2 3">IBC0246</strain>
    </source>
</reference>
<feature type="compositionally biased region" description="Basic and acidic residues" evidence="1">
    <location>
        <begin position="173"/>
        <end position="193"/>
    </location>
</feature>
<feature type="compositionally biased region" description="Low complexity" evidence="1">
    <location>
        <begin position="1"/>
        <end position="13"/>
    </location>
</feature>
<protein>
    <submittedName>
        <fullName evidence="2">Uncharacterized protein</fullName>
    </submittedName>
</protein>
<feature type="region of interest" description="Disordered" evidence="1">
    <location>
        <begin position="1"/>
        <end position="64"/>
    </location>
</feature>
<gene>
    <name evidence="2" type="ORF">CC85DRAFT_306094</name>
</gene>
<proteinExistence type="predicted"/>
<dbReference type="Proteomes" id="UP000053611">
    <property type="component" value="Unassembled WGS sequence"/>
</dbReference>
<evidence type="ECO:0000313" key="3">
    <source>
        <dbReference type="Proteomes" id="UP000053611"/>
    </source>
</evidence>
<evidence type="ECO:0000313" key="2">
    <source>
        <dbReference type="EMBL" id="KLT38297.1"/>
    </source>
</evidence>